<evidence type="ECO:0000256" key="1">
    <source>
        <dbReference type="SAM" id="MobiDB-lite"/>
    </source>
</evidence>
<evidence type="ECO:0000313" key="3">
    <source>
        <dbReference type="Proteomes" id="UP000286415"/>
    </source>
</evidence>
<dbReference type="EMBL" id="NIRI02000042">
    <property type="protein sequence ID" value="KAG5451508.1"/>
    <property type="molecule type" value="Genomic_DNA"/>
</dbReference>
<dbReference type="Proteomes" id="UP000286415">
    <property type="component" value="Unassembled WGS sequence"/>
</dbReference>
<proteinExistence type="predicted"/>
<feature type="region of interest" description="Disordered" evidence="1">
    <location>
        <begin position="1"/>
        <end position="31"/>
    </location>
</feature>
<protein>
    <submittedName>
        <fullName evidence="2">Uncharacterized protein</fullName>
    </submittedName>
</protein>
<feature type="compositionally biased region" description="Basic and acidic residues" evidence="1">
    <location>
        <begin position="47"/>
        <end position="62"/>
    </location>
</feature>
<reference evidence="2 3" key="2">
    <citation type="journal article" date="2021" name="Genomics">
        <title>High-quality reference genome for Clonorchis sinensis.</title>
        <authorList>
            <person name="Young N.D."/>
            <person name="Stroehlein A.J."/>
            <person name="Kinkar L."/>
            <person name="Wang T."/>
            <person name="Sohn W.M."/>
            <person name="Chang B.C.H."/>
            <person name="Kaur P."/>
            <person name="Weisz D."/>
            <person name="Dudchenko O."/>
            <person name="Aiden E.L."/>
            <person name="Korhonen P.K."/>
            <person name="Gasser R.B."/>
        </authorList>
    </citation>
    <scope>NUCLEOTIDE SEQUENCE [LARGE SCALE GENOMIC DNA]</scope>
    <source>
        <strain evidence="2">Cs-k2</strain>
    </source>
</reference>
<dbReference type="InParanoid" id="A0A3R7GS17"/>
<keyword evidence="3" id="KW-1185">Reference proteome</keyword>
<gene>
    <name evidence="2" type="ORF">CSKR_112083</name>
</gene>
<sequence length="183" mass="20764">MFDKPVRNTTTSHTSTFPNRTSQSDTHEDLSPVCDISNIAYETLAADRRGKSDHMARSHSAVDEANESTHQLEQQNNELMHRLRSTESKHSVSCAHENWAVTGGQLHNMRSKLSSELDCLRGELVPQINQLRTSAAIVANQITVVQVNSEDLQRRLSTTHSELEKWWLNKTTQPSLLRTFRSE</sequence>
<comment type="caution">
    <text evidence="2">The sequence shown here is derived from an EMBL/GenBank/DDBJ whole genome shotgun (WGS) entry which is preliminary data.</text>
</comment>
<accession>A0A3R7GS17</accession>
<reference evidence="2 3" key="1">
    <citation type="journal article" date="2018" name="Biotechnol. Adv.">
        <title>Improved genomic resources and new bioinformatic workflow for the carcinogenic parasite Clonorchis sinensis: Biotechnological implications.</title>
        <authorList>
            <person name="Wang D."/>
            <person name="Korhonen P.K."/>
            <person name="Gasser R.B."/>
            <person name="Young N.D."/>
        </authorList>
    </citation>
    <scope>NUCLEOTIDE SEQUENCE [LARGE SCALE GENOMIC DNA]</scope>
    <source>
        <strain evidence="2">Cs-k2</strain>
    </source>
</reference>
<name>A0A3R7GS17_CLOSI</name>
<feature type="region of interest" description="Disordered" evidence="1">
    <location>
        <begin position="47"/>
        <end position="71"/>
    </location>
</feature>
<evidence type="ECO:0000313" key="2">
    <source>
        <dbReference type="EMBL" id="KAG5451508.1"/>
    </source>
</evidence>
<feature type="compositionally biased region" description="Polar residues" evidence="1">
    <location>
        <begin position="7"/>
        <end position="24"/>
    </location>
</feature>
<organism evidence="2 3">
    <name type="scientific">Clonorchis sinensis</name>
    <name type="common">Chinese liver fluke</name>
    <dbReference type="NCBI Taxonomy" id="79923"/>
    <lineage>
        <taxon>Eukaryota</taxon>
        <taxon>Metazoa</taxon>
        <taxon>Spiralia</taxon>
        <taxon>Lophotrochozoa</taxon>
        <taxon>Platyhelminthes</taxon>
        <taxon>Trematoda</taxon>
        <taxon>Digenea</taxon>
        <taxon>Opisthorchiida</taxon>
        <taxon>Opisthorchiata</taxon>
        <taxon>Opisthorchiidae</taxon>
        <taxon>Clonorchis</taxon>
    </lineage>
</organism>
<dbReference type="AlphaFoldDB" id="A0A3R7GS17"/>